<dbReference type="GO" id="GO:0003676">
    <property type="term" value="F:nucleic acid binding"/>
    <property type="evidence" value="ECO:0007669"/>
    <property type="project" value="InterPro"/>
</dbReference>
<feature type="region of interest" description="Disordered" evidence="1">
    <location>
        <begin position="52"/>
        <end position="73"/>
    </location>
</feature>
<dbReference type="Proteomes" id="UP000259211">
    <property type="component" value="Unassembled WGS sequence"/>
</dbReference>
<dbReference type="GO" id="GO:0015074">
    <property type="term" value="P:DNA integration"/>
    <property type="evidence" value="ECO:0007669"/>
    <property type="project" value="InterPro"/>
</dbReference>
<feature type="domain" description="Integrase catalytic" evidence="2">
    <location>
        <begin position="1"/>
        <end position="69"/>
    </location>
</feature>
<dbReference type="Pfam" id="PF13683">
    <property type="entry name" value="rve_3"/>
    <property type="match status" value="1"/>
</dbReference>
<dbReference type="AlphaFoldDB" id="A0A3E2DDH3"/>
<dbReference type="RefSeq" id="WP_138774619.1">
    <property type="nucleotide sequence ID" value="NZ_NOWI01000009.1"/>
</dbReference>
<protein>
    <submittedName>
        <fullName evidence="3">IS481 family transposase</fullName>
    </submittedName>
</protein>
<evidence type="ECO:0000259" key="2">
    <source>
        <dbReference type="PROSITE" id="PS50994"/>
    </source>
</evidence>
<feature type="non-terminal residue" evidence="3">
    <location>
        <position position="1"/>
    </location>
</feature>
<name>A0A3E2DDH3_9ACTN</name>
<dbReference type="SUPFAM" id="SSF53098">
    <property type="entry name" value="Ribonuclease H-like"/>
    <property type="match status" value="1"/>
</dbReference>
<dbReference type="InterPro" id="IPR036397">
    <property type="entry name" value="RNaseH_sf"/>
</dbReference>
<dbReference type="PROSITE" id="PS50994">
    <property type="entry name" value="INTEGRASE"/>
    <property type="match status" value="1"/>
</dbReference>
<accession>A0A3E2DDH3</accession>
<evidence type="ECO:0000313" key="3">
    <source>
        <dbReference type="EMBL" id="RFT43023.1"/>
    </source>
</evidence>
<reference evidence="3 4" key="1">
    <citation type="submission" date="2017-07" db="EMBL/GenBank/DDBJ databases">
        <authorList>
            <person name="Sun Z.S."/>
            <person name="Albrecht U."/>
            <person name="Echele G."/>
            <person name="Lee C.C."/>
        </authorList>
    </citation>
    <scope>NUCLEOTIDE SEQUENCE [LARGE SCALE GENOMIC DNA]</scope>
    <source>
        <strain evidence="3 4">P16-029</strain>
    </source>
</reference>
<evidence type="ECO:0000313" key="4">
    <source>
        <dbReference type="Proteomes" id="UP000259211"/>
    </source>
</evidence>
<gene>
    <name evidence="3" type="ORF">CHT91_10180</name>
</gene>
<sequence length="73" mass="8397">YTRPYTPKTNGKVERFTRTLVAEWAYARPYASETDRLAELPGWLHHYNHHRGHTALKGTSPADRVPNLSGDYT</sequence>
<dbReference type="InterPro" id="IPR012337">
    <property type="entry name" value="RNaseH-like_sf"/>
</dbReference>
<evidence type="ECO:0000256" key="1">
    <source>
        <dbReference type="SAM" id="MobiDB-lite"/>
    </source>
</evidence>
<comment type="caution">
    <text evidence="3">The sequence shown here is derived from an EMBL/GenBank/DDBJ whole genome shotgun (WGS) entry which is preliminary data.</text>
</comment>
<organism evidence="3 4">
    <name type="scientific">Cutibacterium avidum</name>
    <dbReference type="NCBI Taxonomy" id="33010"/>
    <lineage>
        <taxon>Bacteria</taxon>
        <taxon>Bacillati</taxon>
        <taxon>Actinomycetota</taxon>
        <taxon>Actinomycetes</taxon>
        <taxon>Propionibacteriales</taxon>
        <taxon>Propionibacteriaceae</taxon>
        <taxon>Cutibacterium</taxon>
    </lineage>
</organism>
<dbReference type="InterPro" id="IPR001584">
    <property type="entry name" value="Integrase_cat-core"/>
</dbReference>
<proteinExistence type="predicted"/>
<dbReference type="EMBL" id="NOWI01000009">
    <property type="protein sequence ID" value="RFT43023.1"/>
    <property type="molecule type" value="Genomic_DNA"/>
</dbReference>
<dbReference type="Gene3D" id="3.30.420.10">
    <property type="entry name" value="Ribonuclease H-like superfamily/Ribonuclease H"/>
    <property type="match status" value="1"/>
</dbReference>